<gene>
    <name evidence="3" type="ORF">ISN45_Aa08g000580</name>
</gene>
<dbReference type="InterPro" id="IPR041577">
    <property type="entry name" value="RT_RNaseH_2"/>
</dbReference>
<comment type="caution">
    <text evidence="3">The sequence shown here is derived from an EMBL/GenBank/DDBJ whole genome shotgun (WGS) entry which is preliminary data.</text>
</comment>
<accession>A0A8T1XD63</accession>
<evidence type="ECO:0000256" key="1">
    <source>
        <dbReference type="PROSITE-ProRule" id="PRU00047"/>
    </source>
</evidence>
<dbReference type="InterPro" id="IPR000477">
    <property type="entry name" value="RT_dom"/>
</dbReference>
<keyword evidence="1" id="KW-0479">Metal-binding</keyword>
<dbReference type="SMART" id="SM00343">
    <property type="entry name" value="ZnF_C2HC"/>
    <property type="match status" value="1"/>
</dbReference>
<dbReference type="Pfam" id="PF00098">
    <property type="entry name" value="zf-CCHC"/>
    <property type="match status" value="1"/>
</dbReference>
<dbReference type="CDD" id="cd01647">
    <property type="entry name" value="RT_LTR"/>
    <property type="match status" value="1"/>
</dbReference>
<evidence type="ECO:0000313" key="4">
    <source>
        <dbReference type="Proteomes" id="UP000694240"/>
    </source>
</evidence>
<evidence type="ECO:0000259" key="2">
    <source>
        <dbReference type="PROSITE" id="PS50158"/>
    </source>
</evidence>
<dbReference type="Proteomes" id="UP000694240">
    <property type="component" value="Chromosome 13"/>
</dbReference>
<keyword evidence="1" id="KW-0862">Zinc</keyword>
<dbReference type="InterPro" id="IPR001878">
    <property type="entry name" value="Znf_CCHC"/>
</dbReference>
<protein>
    <submittedName>
        <fullName evidence="3">Zinc finger CCHC-type</fullName>
    </submittedName>
</protein>
<dbReference type="PROSITE" id="PS50158">
    <property type="entry name" value="ZF_CCHC"/>
    <property type="match status" value="1"/>
</dbReference>
<dbReference type="CDD" id="cd00303">
    <property type="entry name" value="retropepsin_like"/>
    <property type="match status" value="1"/>
</dbReference>
<dbReference type="InterPro" id="IPR056924">
    <property type="entry name" value="SH3_Tf2-1"/>
</dbReference>
<reference evidence="3 4" key="1">
    <citation type="submission" date="2020-12" db="EMBL/GenBank/DDBJ databases">
        <title>Concerted genomic and epigenomic changes stabilize Arabidopsis allopolyploids.</title>
        <authorList>
            <person name="Chen Z."/>
        </authorList>
    </citation>
    <scope>NUCLEOTIDE SEQUENCE [LARGE SCALE GENOMIC DNA]</scope>
    <source>
        <strain evidence="3">Allo738</strain>
        <tissue evidence="3">Leaf</tissue>
    </source>
</reference>
<keyword evidence="4" id="KW-1185">Reference proteome</keyword>
<dbReference type="Pfam" id="PF17919">
    <property type="entry name" value="RT_RNaseH_2"/>
    <property type="match status" value="1"/>
</dbReference>
<dbReference type="InterPro" id="IPR041588">
    <property type="entry name" value="Integrase_H2C2"/>
</dbReference>
<dbReference type="Pfam" id="PF24626">
    <property type="entry name" value="SH3_Tf2-1"/>
    <property type="match status" value="1"/>
</dbReference>
<name>A0A8T1XD63_9BRAS</name>
<feature type="domain" description="CCHC-type" evidence="2">
    <location>
        <begin position="270"/>
        <end position="286"/>
    </location>
</feature>
<dbReference type="AlphaFoldDB" id="A0A8T1XD63"/>
<dbReference type="GO" id="GO:0003676">
    <property type="term" value="F:nucleic acid binding"/>
    <property type="evidence" value="ECO:0007669"/>
    <property type="project" value="InterPro"/>
</dbReference>
<dbReference type="FunFam" id="3.10.20.370:FF:000001">
    <property type="entry name" value="Retrovirus-related Pol polyprotein from transposon 17.6-like protein"/>
    <property type="match status" value="1"/>
</dbReference>
<dbReference type="GO" id="GO:0008270">
    <property type="term" value="F:zinc ion binding"/>
    <property type="evidence" value="ECO:0007669"/>
    <property type="project" value="UniProtKB-KW"/>
</dbReference>
<evidence type="ECO:0000313" key="3">
    <source>
        <dbReference type="EMBL" id="KAG7532368.1"/>
    </source>
</evidence>
<keyword evidence="1" id="KW-0863">Zinc-finger</keyword>
<proteinExistence type="predicted"/>
<organism evidence="3 4">
    <name type="scientific">Arabidopsis thaliana x Arabidopsis arenosa</name>
    <dbReference type="NCBI Taxonomy" id="1240361"/>
    <lineage>
        <taxon>Eukaryota</taxon>
        <taxon>Viridiplantae</taxon>
        <taxon>Streptophyta</taxon>
        <taxon>Embryophyta</taxon>
        <taxon>Tracheophyta</taxon>
        <taxon>Spermatophyta</taxon>
        <taxon>Magnoliopsida</taxon>
        <taxon>eudicotyledons</taxon>
        <taxon>Gunneridae</taxon>
        <taxon>Pentapetalae</taxon>
        <taxon>rosids</taxon>
        <taxon>malvids</taxon>
        <taxon>Brassicales</taxon>
        <taxon>Brassicaceae</taxon>
        <taxon>Camelineae</taxon>
        <taxon>Arabidopsis</taxon>
    </lineage>
</organism>
<dbReference type="Pfam" id="PF17921">
    <property type="entry name" value="Integrase_H2C2"/>
    <property type="match status" value="1"/>
</dbReference>
<dbReference type="Pfam" id="PF00078">
    <property type="entry name" value="RVT_1"/>
    <property type="match status" value="1"/>
</dbReference>
<dbReference type="EMBL" id="JAEFBK010000013">
    <property type="protein sequence ID" value="KAG7532368.1"/>
    <property type="molecule type" value="Genomic_DNA"/>
</dbReference>
<sequence>MPPKKSLQATLEEHNDAFRVMMTEFQQSLSDTMRTTMESAVRALARGHHNAAPVLPRQEEPLFDDDADEEDNVFANQFAPLEEQNQRGARQQRDIIAVPQGDNRRWESGFKLDLPEFTGGLQAEEFLDWINTTEELLEFKEVPDHMRVSLVATRFRGRASAWLQQVKDSRARTGKEQNEEQRVSRIIGGLRASIQSTLLQFDPLSVSEAHQRAVLIEQHTRSQTSPWNSQRTRLNAGPETVLSKSMEQAKISDSGDGNNSGGLQRSATFKCFKCGETGHRQSACPNIQRRGLLAKEEPVFDDYGDDEDVTDDLEERVDVTPNFTNAISEEAVTKLALFTEPHPSPYKIAWLTSKTDLRISKRCRVPFSMGLNYKDLVCCDVLPMDACHILLGRPWQYDRRTVHDGFTNTHSFTYEGRQITLIPSQTSSEAVVVSSDVIPPPITESVSKPVLFLSKSQFRAECELANVAFAVIIKPHVLLSISDAPLAFHGLLEEFKDVFPSELPDGLPPLRHIQHCIDLTPDSTLPNQPHYRMSPKEHDELRKQVEDLLAKGYLRESLSPCAVPALLIPKKDGSWRMCVDSRAINKITIRYRFPIPRLDDLLDQIGAASIFTKLDLNSGYHQIRIRPRDEWKTAFKTREGLFEWLVMPFGLSNAPSTFMHHLTHLRDVLLVLRREKLFVATKKCSFGASQVLFLGYIISTRGLEVDPAKVTAIQSWPTPRTVTDVRSFHGLASFYRRFVQHFSSIMAPITDCIKAAQFCWTDEAEQAFQRIKEILTSAPVLILPNFDIAFELHCDASKVGIGAILSQAGRPVAFFSEKIAGSRGRYSTYDVELYAVVQAIKHWRHYLFQREFVLYTDHDALKHIGSQDKVSARHASWFAYLQQFTFVIKHKAGTLNKVADALSRHQLVLTTLHVSVPGFDVLPELYPTDSFFAKIWAAALEGMEDSYFILEGFLFHGVQLCIPECSLRLQLIEELHGEGHIGRDRSLKLVSSSYFWPTLQRDVERFIVRCGICQAAKGKATNAGLYLPLPIPTQPWTDVSMDFVLGLPRTQRGTFNKLKARKIGPLEILEKINNNAYRLHLPPHIRTADVFNVKHLVPYLAGDDAENSETNFLLTPGDLM</sequence>
<dbReference type="CDD" id="cd09274">
    <property type="entry name" value="RNase_HI_RT_Ty3"/>
    <property type="match status" value="1"/>
</dbReference>
<dbReference type="PANTHER" id="PTHR35046">
    <property type="entry name" value="ZINC KNUCKLE (CCHC-TYPE) FAMILY PROTEIN"/>
    <property type="match status" value="1"/>
</dbReference>
<dbReference type="PANTHER" id="PTHR35046:SF18">
    <property type="entry name" value="RNA-DIRECTED DNA POLYMERASE"/>
    <property type="match status" value="1"/>
</dbReference>
<dbReference type="FunFam" id="3.30.70.270:FF:000020">
    <property type="entry name" value="Transposon Tf2-6 polyprotein-like Protein"/>
    <property type="match status" value="1"/>
</dbReference>